<dbReference type="SUPFAM" id="SSF55718">
    <property type="entry name" value="SCP-like"/>
    <property type="match status" value="1"/>
</dbReference>
<dbReference type="InterPro" id="IPR036527">
    <property type="entry name" value="SCP2_sterol-bd_dom_sf"/>
</dbReference>
<evidence type="ECO:0000313" key="2">
    <source>
        <dbReference type="EMBL" id="SNX73846.1"/>
    </source>
</evidence>
<evidence type="ECO:0000259" key="1">
    <source>
        <dbReference type="Pfam" id="PF02036"/>
    </source>
</evidence>
<proteinExistence type="predicted"/>
<name>A0A285D3F3_9RHOB</name>
<dbReference type="RefSeq" id="WP_097031435.1">
    <property type="nucleotide sequence ID" value="NZ_OAOQ01000017.1"/>
</dbReference>
<dbReference type="EMBL" id="OAOQ01000017">
    <property type="protein sequence ID" value="SNX73846.1"/>
    <property type="molecule type" value="Genomic_DNA"/>
</dbReference>
<gene>
    <name evidence="2" type="ORF">SAMN05878503_11745</name>
</gene>
<dbReference type="Pfam" id="PF02036">
    <property type="entry name" value="SCP2"/>
    <property type="match status" value="1"/>
</dbReference>
<sequence length="174" mass="18024">MTSLPTLAPPLSRLVGLLPKPPASVALTLLARRIAARHPEIVSRLGTHVNASFALDPTDLPVVMILTLPAGQPKIRLARDGSGADCRIAGKLSALLALVHGAVDGDALFFSRDLVIAGDTAAALALRNAIDNAELDLLEEIQHVAPPLARALAPVAAAIERQTGVALRRASGVL</sequence>
<dbReference type="Gene3D" id="3.30.1050.10">
    <property type="entry name" value="SCP2 sterol-binding domain"/>
    <property type="match status" value="1"/>
</dbReference>
<dbReference type="AlphaFoldDB" id="A0A285D3F3"/>
<feature type="domain" description="SCP2" evidence="1">
    <location>
        <begin position="50"/>
        <end position="130"/>
    </location>
</feature>
<organism evidence="2 3">
    <name type="scientific">Cereibacter ovatus</name>
    <dbReference type="NCBI Taxonomy" id="439529"/>
    <lineage>
        <taxon>Bacteria</taxon>
        <taxon>Pseudomonadati</taxon>
        <taxon>Pseudomonadota</taxon>
        <taxon>Alphaproteobacteria</taxon>
        <taxon>Rhodobacterales</taxon>
        <taxon>Paracoccaceae</taxon>
        <taxon>Cereibacter</taxon>
    </lineage>
</organism>
<dbReference type="Proteomes" id="UP000219467">
    <property type="component" value="Unassembled WGS sequence"/>
</dbReference>
<dbReference type="InterPro" id="IPR003033">
    <property type="entry name" value="SCP2_sterol-bd_dom"/>
</dbReference>
<evidence type="ECO:0000313" key="3">
    <source>
        <dbReference type="Proteomes" id="UP000219467"/>
    </source>
</evidence>
<keyword evidence="3" id="KW-1185">Reference proteome</keyword>
<reference evidence="3" key="1">
    <citation type="submission" date="2017-08" db="EMBL/GenBank/DDBJ databases">
        <authorList>
            <person name="Varghese N."/>
            <person name="Submissions S."/>
        </authorList>
    </citation>
    <scope>NUCLEOTIDE SEQUENCE [LARGE SCALE GENOMIC DNA]</scope>
    <source>
        <strain evidence="3">JA234</strain>
    </source>
</reference>
<protein>
    <submittedName>
        <fullName evidence="2">Predicted lipid carrier protein YhbT</fullName>
    </submittedName>
</protein>
<accession>A0A285D3F3</accession>
<dbReference type="OrthoDB" id="8479080at2"/>